<feature type="compositionally biased region" description="Polar residues" evidence="13">
    <location>
        <begin position="805"/>
        <end position="826"/>
    </location>
</feature>
<evidence type="ECO:0000256" key="6">
    <source>
        <dbReference type="ARBA" id="ARBA00022553"/>
    </source>
</evidence>
<sequence>MQRTLDRLDYYYKVIHTTILSKQNAASGLMPASVAITTHGDYTDAWVRDNVYSIYAVHGLALAYRRVDDNKGRAFELEHAVVKLMRGLLFAMMRQAPKVEKFKQTQSLEHSLHAKYNTENGETVVGDFDWGHLQIDATSVFLLALADMTTSGITVIYTQDEVDFVQNLVFYIERAYRTPDYGIWERGNKSNHGQPELNSSSIGMALAALRAIHGLNLFGARGGPSSVIHVLPDELTRNATTLHSFLPRESKSKEIDGSVLSVIGFPGFAVQDPELIRRTKQEAKEKLEGRYGWKRFLRDGHQTEIEDTSRLHYNLNELKMFEDIESEWPLFFAYLILEGLFTGNLDQAEEYFKKIDKLVIDSTTLETPKGLASPSLSSASSKQSENEVHIPLLAELYYVPKDLIEAEKQNPHSQERLPNDNLPLVWALSLYLLGCLIRENLLTPAEFDPLGRRLNASRIPQQHTVQIVLLSEDEALRNTLSMYGLETQAVSEIESSITVLNPKALMDVYAGLGRNNKLGLSGRPKRPIGVLGTSRLYRIQGRLYAFTPHFMDNEEFYLNSDPDYLVSAFESELSFTSKNWFYPGRPTMVVVLTNALLGNMRGGLQNLDSDPRQEAAMRVAGGSLGNQSKKNLLNFFMNLRCGECNGHRVRLCRLVESVTTSNIESLDFLINQPDMDWESILLVADKTARRRRTTPIHRKLNYDANETQASTPGTGGQRTPGSKTPRKRNSAFQGKSSLASPLDRLNQESYFAELTSALSHLDANDGQPRFRLKEPEDSPVPSARKAVRGAPDSPLGKDETASPEAIQQPSSSNAGTPPSVSDTLALNLGDPSQFQQAIESLVESVNLYDQVDLLQYLASCKPDDHYIPELQASIHDLLEEVYLKSMRLQYWSVARQAAGLLHKVVPSLTINITDIVIRQKQISIGSGPREYLISMPIAPDALKKMIADHCQDDIREGPVVQEIIIYLGSLMRTAPEFFDGILRLRTHYIIIALREEISRVNNCDEEEAVEHLMQLAPFELKSLLETILSGPDMCSSVGEIAVRDNPGGTLVLSLPPSARGSSNSSSGTQAPPQLNMANSSLYTSRVAAASADSKEEKTEQNQPQQTETQGVRVRVQSAGFASGNFARVEINGNSMMANSRGIHVWAIDTSAPKIVLERASFDTHISADEAREFKKFIDALAPGTLLAMAAKDDFVENLGQVGISVLEDLGSRQIRQVGYRDSYVFIGEKGGSADQVVEMHKGAQDGPTDTIEKHILGNARTAVEHSRITDVFPTAQGRWLRRRKNDGALNRVPLHFFPKVWQILDSSQGLRIRDHTLPRDPTVLEKTPEEFSFALAVEGFLGWFVDPAERQIAVEVLTVISKLQERNPEMRMLDHVLDISLLMDTAVEFFWTKHIRDDLLPDTSYVANRDLAHKLFYDLPQQGSADSTFAYIAKSALKVLPFEFDYSREVMSSL</sequence>
<dbReference type="GO" id="GO:0005886">
    <property type="term" value="C:plasma membrane"/>
    <property type="evidence" value="ECO:0007669"/>
    <property type="project" value="UniProtKB-SubCell"/>
</dbReference>
<protein>
    <submittedName>
        <fullName evidence="17">Glycosyl hydrolases family 15-domain-containing protein</fullName>
    </submittedName>
</protein>
<dbReference type="SUPFAM" id="SSF48208">
    <property type="entry name" value="Six-hairpin glycosidases"/>
    <property type="match status" value="1"/>
</dbReference>
<dbReference type="Proteomes" id="UP000242180">
    <property type="component" value="Unassembled WGS sequence"/>
</dbReference>
<feature type="compositionally biased region" description="Polar residues" evidence="13">
    <location>
        <begin position="730"/>
        <end position="739"/>
    </location>
</feature>
<comment type="caution">
    <text evidence="17">The sequence shown here is derived from an EMBL/GenBank/DDBJ whole genome shotgun (WGS) entry which is preliminary data.</text>
</comment>
<dbReference type="InParanoid" id="A0A1X2H3R5"/>
<organism evidence="17 18">
    <name type="scientific">Syncephalastrum racemosum</name>
    <name type="common">Filamentous fungus</name>
    <dbReference type="NCBI Taxonomy" id="13706"/>
    <lineage>
        <taxon>Eukaryota</taxon>
        <taxon>Fungi</taxon>
        <taxon>Fungi incertae sedis</taxon>
        <taxon>Mucoromycota</taxon>
        <taxon>Mucoromycotina</taxon>
        <taxon>Mucoromycetes</taxon>
        <taxon>Mucorales</taxon>
        <taxon>Syncephalastraceae</taxon>
        <taxon>Syncephalastrum</taxon>
    </lineage>
</organism>
<feature type="compositionally biased region" description="Low complexity" evidence="13">
    <location>
        <begin position="1100"/>
        <end position="1109"/>
    </location>
</feature>
<dbReference type="EMBL" id="MCGN01000009">
    <property type="protein sequence ID" value="ORY93049.1"/>
    <property type="molecule type" value="Genomic_DNA"/>
</dbReference>
<gene>
    <name evidence="17" type="ORF">BCR43DRAFT_496256</name>
</gene>
<dbReference type="PANTHER" id="PTHR10749:SF8">
    <property type="entry name" value="PHOSPHORYLASE B KINASE REGULATORY SUBUNIT BETA"/>
    <property type="match status" value="1"/>
</dbReference>
<dbReference type="GO" id="GO:0005977">
    <property type="term" value="P:glycogen metabolic process"/>
    <property type="evidence" value="ECO:0007669"/>
    <property type="project" value="UniProtKB-UniPathway"/>
</dbReference>
<feature type="domain" description="ILEI/PANDER" evidence="15">
    <location>
        <begin position="1140"/>
        <end position="1231"/>
    </location>
</feature>
<evidence type="ECO:0000313" key="17">
    <source>
        <dbReference type="EMBL" id="ORY93049.1"/>
    </source>
</evidence>
<accession>A0A1X2H3R5</accession>
<feature type="domain" description="Phosphorylase b kinase regulatory subunit alpha/beta C-terminal" evidence="16">
    <location>
        <begin position="1270"/>
        <end position="1427"/>
    </location>
</feature>
<reference evidence="17 18" key="1">
    <citation type="submission" date="2016-07" db="EMBL/GenBank/DDBJ databases">
        <title>Pervasive Adenine N6-methylation of Active Genes in Fungi.</title>
        <authorList>
            <consortium name="DOE Joint Genome Institute"/>
            <person name="Mondo S.J."/>
            <person name="Dannebaum R.O."/>
            <person name="Kuo R.C."/>
            <person name="Labutti K."/>
            <person name="Haridas S."/>
            <person name="Kuo A."/>
            <person name="Salamov A."/>
            <person name="Ahrendt S.R."/>
            <person name="Lipzen A."/>
            <person name="Sullivan W."/>
            <person name="Andreopoulos W.B."/>
            <person name="Clum A."/>
            <person name="Lindquist E."/>
            <person name="Daum C."/>
            <person name="Ramamoorthy G.K."/>
            <person name="Gryganskyi A."/>
            <person name="Culley D."/>
            <person name="Magnuson J.K."/>
            <person name="James T.Y."/>
            <person name="O'Malley M.A."/>
            <person name="Stajich J.E."/>
            <person name="Spatafora J.W."/>
            <person name="Visel A."/>
            <person name="Grigoriev I.V."/>
        </authorList>
    </citation>
    <scope>NUCLEOTIDE SEQUENCE [LARGE SCALE GENOMIC DNA]</scope>
    <source>
        <strain evidence="17 18">NRRL 2496</strain>
    </source>
</reference>
<keyword evidence="6" id="KW-0597">Phosphoprotein</keyword>
<comment type="similarity">
    <text evidence="4">Belongs to the phosphorylase b kinase regulatory chain family.</text>
</comment>
<dbReference type="InterPro" id="IPR011613">
    <property type="entry name" value="GH15-like"/>
</dbReference>
<dbReference type="Pfam" id="PF19292">
    <property type="entry name" value="KPBB_C"/>
    <property type="match status" value="1"/>
</dbReference>
<dbReference type="Pfam" id="PF00723">
    <property type="entry name" value="Glyco_hydro_15"/>
    <property type="match status" value="1"/>
</dbReference>
<evidence type="ECO:0000259" key="15">
    <source>
        <dbReference type="Pfam" id="PF15711"/>
    </source>
</evidence>
<dbReference type="UniPathway" id="UPA00163"/>
<comment type="pathway">
    <text evidence="3">Glycan biosynthesis; glycogen metabolism.</text>
</comment>
<dbReference type="GO" id="GO:0005964">
    <property type="term" value="C:phosphorylase kinase complex"/>
    <property type="evidence" value="ECO:0007669"/>
    <property type="project" value="TreeGrafter"/>
</dbReference>
<dbReference type="Gene3D" id="1.50.10.10">
    <property type="match status" value="1"/>
</dbReference>
<feature type="region of interest" description="Disordered" evidence="13">
    <location>
        <begin position="693"/>
        <end position="739"/>
    </location>
</feature>
<feature type="region of interest" description="Disordered" evidence="13">
    <location>
        <begin position="762"/>
        <end position="826"/>
    </location>
</feature>
<dbReference type="InterPro" id="IPR045583">
    <property type="entry name" value="KPBA/B_C"/>
</dbReference>
<dbReference type="InterPro" id="IPR008734">
    <property type="entry name" value="PHK_A/B_su"/>
</dbReference>
<dbReference type="GO" id="GO:0016787">
    <property type="term" value="F:hydrolase activity"/>
    <property type="evidence" value="ECO:0007669"/>
    <property type="project" value="UniProtKB-KW"/>
</dbReference>
<feature type="compositionally biased region" description="Low complexity" evidence="13">
    <location>
        <begin position="1053"/>
        <end position="1072"/>
    </location>
</feature>
<keyword evidence="9" id="KW-0472">Membrane</keyword>
<evidence type="ECO:0000256" key="9">
    <source>
        <dbReference type="ARBA" id="ARBA00023136"/>
    </source>
</evidence>
<feature type="region of interest" description="Disordered" evidence="13">
    <location>
        <begin position="1051"/>
        <end position="1110"/>
    </location>
</feature>
<evidence type="ECO:0000256" key="8">
    <source>
        <dbReference type="ARBA" id="ARBA00022860"/>
    </source>
</evidence>
<proteinExistence type="inferred from homology"/>
<comment type="subcellular location">
    <subcellularLocation>
        <location evidence="2">Cell membrane</location>
        <topology evidence="2">Lipid-anchor</topology>
        <orientation evidence="2">Cytoplasmic side</orientation>
    </subcellularLocation>
</comment>
<evidence type="ECO:0000256" key="2">
    <source>
        <dbReference type="ARBA" id="ARBA00004342"/>
    </source>
</evidence>
<dbReference type="GO" id="GO:0005516">
    <property type="term" value="F:calmodulin binding"/>
    <property type="evidence" value="ECO:0007669"/>
    <property type="project" value="UniProtKB-KW"/>
</dbReference>
<evidence type="ECO:0000256" key="7">
    <source>
        <dbReference type="ARBA" id="ARBA00022600"/>
    </source>
</evidence>
<evidence type="ECO:0000313" key="18">
    <source>
        <dbReference type="Proteomes" id="UP000242180"/>
    </source>
</evidence>
<keyword evidence="10" id="KW-0119">Carbohydrate metabolism</keyword>
<evidence type="ECO:0000256" key="1">
    <source>
        <dbReference type="ARBA" id="ARBA00002837"/>
    </source>
</evidence>
<dbReference type="OrthoDB" id="5971574at2759"/>
<evidence type="ECO:0000259" key="16">
    <source>
        <dbReference type="Pfam" id="PF19292"/>
    </source>
</evidence>
<dbReference type="FunFam" id="1.50.10.10:FF:000004">
    <property type="entry name" value="Phosphorylase b kinase regulatory subunit"/>
    <property type="match status" value="1"/>
</dbReference>
<dbReference type="PROSITE" id="PS52031">
    <property type="entry name" value="GG_LECTIN"/>
    <property type="match status" value="1"/>
</dbReference>
<evidence type="ECO:0000256" key="12">
    <source>
        <dbReference type="ARBA" id="ARBA00023289"/>
    </source>
</evidence>
<evidence type="ECO:0000256" key="3">
    <source>
        <dbReference type="ARBA" id="ARBA00005131"/>
    </source>
</evidence>
<evidence type="ECO:0000256" key="11">
    <source>
        <dbReference type="ARBA" id="ARBA00023288"/>
    </source>
</evidence>
<dbReference type="InterPro" id="IPR039477">
    <property type="entry name" value="ILEI/PANDER_dom"/>
</dbReference>
<dbReference type="InterPro" id="IPR008928">
    <property type="entry name" value="6-hairpin_glycosidase_sf"/>
</dbReference>
<dbReference type="PANTHER" id="PTHR10749">
    <property type="entry name" value="PHOSPHORYLASE B KINASE REGULATORY SUBUNIT"/>
    <property type="match status" value="1"/>
</dbReference>
<evidence type="ECO:0000256" key="4">
    <source>
        <dbReference type="ARBA" id="ARBA00007128"/>
    </source>
</evidence>
<comment type="function">
    <text evidence="1">Phosphorylase b kinase catalyzes the phosphorylation of serine in certain substrates, including troponin I. The alpha chain may bind calmodulin.</text>
</comment>
<dbReference type="STRING" id="13706.A0A1X2H3R5"/>
<keyword evidence="18" id="KW-1185">Reference proteome</keyword>
<evidence type="ECO:0000256" key="13">
    <source>
        <dbReference type="SAM" id="MobiDB-lite"/>
    </source>
</evidence>
<evidence type="ECO:0000259" key="14">
    <source>
        <dbReference type="Pfam" id="PF00723"/>
    </source>
</evidence>
<evidence type="ECO:0000256" key="5">
    <source>
        <dbReference type="ARBA" id="ARBA00022475"/>
    </source>
</evidence>
<keyword evidence="17" id="KW-0378">Hydrolase</keyword>
<dbReference type="Pfam" id="PF15711">
    <property type="entry name" value="ILEI"/>
    <property type="match status" value="1"/>
</dbReference>
<keyword evidence="11" id="KW-0449">Lipoprotein</keyword>
<evidence type="ECO:0000256" key="10">
    <source>
        <dbReference type="ARBA" id="ARBA00023277"/>
    </source>
</evidence>
<keyword evidence="12" id="KW-0636">Prenylation</keyword>
<dbReference type="OMA" id="QFEHIEC"/>
<keyword evidence="5" id="KW-1003">Cell membrane</keyword>
<dbReference type="InterPro" id="IPR012341">
    <property type="entry name" value="6hp_glycosidase-like_sf"/>
</dbReference>
<keyword evidence="7" id="KW-0321">Glycogen metabolism</keyword>
<keyword evidence="8" id="KW-0112">Calmodulin-binding</keyword>
<name>A0A1X2H3R5_SYNRA</name>
<feature type="domain" description="GH15-like" evidence="14">
    <location>
        <begin position="7"/>
        <end position="986"/>
    </location>
</feature>